<evidence type="ECO:0000313" key="2">
    <source>
        <dbReference type="EMBL" id="AFK42118.1"/>
    </source>
</evidence>
<organism evidence="2">
    <name type="scientific">Medicago truncatula</name>
    <name type="common">Barrel medic</name>
    <name type="synonym">Medicago tribuloides</name>
    <dbReference type="NCBI Taxonomy" id="3880"/>
    <lineage>
        <taxon>Eukaryota</taxon>
        <taxon>Viridiplantae</taxon>
        <taxon>Streptophyta</taxon>
        <taxon>Embryophyta</taxon>
        <taxon>Tracheophyta</taxon>
        <taxon>Spermatophyta</taxon>
        <taxon>Magnoliopsida</taxon>
        <taxon>eudicotyledons</taxon>
        <taxon>Gunneridae</taxon>
        <taxon>Pentapetalae</taxon>
        <taxon>rosids</taxon>
        <taxon>fabids</taxon>
        <taxon>Fabales</taxon>
        <taxon>Fabaceae</taxon>
        <taxon>Papilionoideae</taxon>
        <taxon>50 kb inversion clade</taxon>
        <taxon>NPAAA clade</taxon>
        <taxon>Hologalegina</taxon>
        <taxon>IRL clade</taxon>
        <taxon>Trifolieae</taxon>
        <taxon>Medicago</taxon>
    </lineage>
</organism>
<protein>
    <submittedName>
        <fullName evidence="2">Uncharacterized protein</fullName>
    </submittedName>
</protein>
<sequence length="56" mass="6584">MMNIPAHHVQVQLLIESHQTCIHLDNELHLQHHEHPQTPQKHNPVVLEESSIQCQR</sequence>
<feature type="region of interest" description="Disordered" evidence="1">
    <location>
        <begin position="32"/>
        <end position="56"/>
    </location>
</feature>
<dbReference type="EMBL" id="BT142324">
    <property type="protein sequence ID" value="AFK42118.1"/>
    <property type="molecule type" value="mRNA"/>
</dbReference>
<proteinExistence type="evidence at transcript level"/>
<accession>I3SPC6</accession>
<reference evidence="2" key="1">
    <citation type="submission" date="2012-05" db="EMBL/GenBank/DDBJ databases">
        <authorList>
            <person name="Krishnakumar V."/>
            <person name="Cheung F."/>
            <person name="Xiao Y."/>
            <person name="Chan A."/>
            <person name="Moskal W.A."/>
            <person name="Town C.D."/>
        </authorList>
    </citation>
    <scope>NUCLEOTIDE SEQUENCE</scope>
</reference>
<evidence type="ECO:0000256" key="1">
    <source>
        <dbReference type="SAM" id="MobiDB-lite"/>
    </source>
</evidence>
<dbReference type="AlphaFoldDB" id="I3SPC6"/>
<name>I3SPC6_MEDTR</name>